<evidence type="ECO:0000313" key="2">
    <source>
        <dbReference type="Proteomes" id="UP000218615"/>
    </source>
</evidence>
<name>A0A284VR30_9EURY</name>
<organism evidence="1 2">
    <name type="scientific">Candidatus Methanoperedens nitratireducens</name>
    <dbReference type="NCBI Taxonomy" id="1392998"/>
    <lineage>
        <taxon>Archaea</taxon>
        <taxon>Methanobacteriati</taxon>
        <taxon>Methanobacteriota</taxon>
        <taxon>Stenosarchaea group</taxon>
        <taxon>Methanomicrobia</taxon>
        <taxon>Methanosarcinales</taxon>
        <taxon>ANME-2 cluster</taxon>
        <taxon>Candidatus Methanoperedentaceae</taxon>
        <taxon>Candidatus Methanoperedens</taxon>
    </lineage>
</organism>
<proteinExistence type="predicted"/>
<dbReference type="Proteomes" id="UP000218615">
    <property type="component" value="Unassembled WGS sequence"/>
</dbReference>
<keyword evidence="2" id="KW-1185">Reference proteome</keyword>
<reference evidence="2" key="1">
    <citation type="submission" date="2017-06" db="EMBL/GenBank/DDBJ databases">
        <authorList>
            <person name="Cremers G."/>
        </authorList>
    </citation>
    <scope>NUCLEOTIDE SEQUENCE [LARGE SCALE GENOMIC DNA]</scope>
</reference>
<sequence>MVLTLCYLLHTGVFESLLRTSALFISFQHLITFDEKGLSTLFPEKLLLSQPA</sequence>
<accession>A0A284VR30</accession>
<dbReference type="EMBL" id="FZMP01000189">
    <property type="protein sequence ID" value="SNQ61637.1"/>
    <property type="molecule type" value="Genomic_DNA"/>
</dbReference>
<evidence type="ECO:0000313" key="1">
    <source>
        <dbReference type="EMBL" id="SNQ61637.1"/>
    </source>
</evidence>
<gene>
    <name evidence="1" type="ORF">MNV_430005</name>
</gene>
<dbReference type="AlphaFoldDB" id="A0A284VR30"/>
<protein>
    <submittedName>
        <fullName evidence="1">Uncharacterized protein</fullName>
    </submittedName>
</protein>